<dbReference type="InterPro" id="IPR043129">
    <property type="entry name" value="ATPase_NBD"/>
</dbReference>
<comment type="caution">
    <text evidence="1">The sequence shown here is derived from an EMBL/GenBank/DDBJ whole genome shotgun (WGS) entry which is preliminary data.</text>
</comment>
<dbReference type="Gene3D" id="3.30.420.40">
    <property type="match status" value="2"/>
</dbReference>
<dbReference type="Gene3D" id="3.30.1490.300">
    <property type="match status" value="1"/>
</dbReference>
<dbReference type="RefSeq" id="WP_283399745.1">
    <property type="nucleotide sequence ID" value="NZ_FXUB01000001.1"/>
</dbReference>
<keyword evidence="2" id="KW-1185">Reference proteome</keyword>
<protein>
    <submittedName>
        <fullName evidence="1">Type IV pilus assembly protein PilM</fullName>
    </submittedName>
</protein>
<proteinExistence type="predicted"/>
<organism evidence="1 2">
    <name type="scientific">Desulfurobacterium pacificum</name>
    <dbReference type="NCBI Taxonomy" id="240166"/>
    <lineage>
        <taxon>Bacteria</taxon>
        <taxon>Pseudomonadati</taxon>
        <taxon>Aquificota</taxon>
        <taxon>Aquificia</taxon>
        <taxon>Desulfurobacteriales</taxon>
        <taxon>Desulfurobacteriaceae</taxon>
        <taxon>Desulfurobacterium</taxon>
    </lineage>
</organism>
<accession>A0ABY1NCS2</accession>
<evidence type="ECO:0000313" key="1">
    <source>
        <dbReference type="EMBL" id="SMP04599.1"/>
    </source>
</evidence>
<dbReference type="SUPFAM" id="SSF53067">
    <property type="entry name" value="Actin-like ATPase domain"/>
    <property type="match status" value="2"/>
</dbReference>
<dbReference type="Proteomes" id="UP001157911">
    <property type="component" value="Unassembled WGS sequence"/>
</dbReference>
<dbReference type="CDD" id="cd24049">
    <property type="entry name" value="ASKHA_NBD_PilM"/>
    <property type="match status" value="1"/>
</dbReference>
<dbReference type="PANTHER" id="PTHR32432">
    <property type="entry name" value="CELL DIVISION PROTEIN FTSA-RELATED"/>
    <property type="match status" value="1"/>
</dbReference>
<reference evidence="1 2" key="1">
    <citation type="submission" date="2017-05" db="EMBL/GenBank/DDBJ databases">
        <authorList>
            <person name="Varghese N."/>
            <person name="Submissions S."/>
        </authorList>
    </citation>
    <scope>NUCLEOTIDE SEQUENCE [LARGE SCALE GENOMIC DNA]</scope>
    <source>
        <strain evidence="1 2">DSM 15522</strain>
    </source>
</reference>
<evidence type="ECO:0000313" key="2">
    <source>
        <dbReference type="Proteomes" id="UP001157911"/>
    </source>
</evidence>
<dbReference type="InterPro" id="IPR050696">
    <property type="entry name" value="FtsA/MreB"/>
</dbReference>
<dbReference type="PANTHER" id="PTHR32432:SF3">
    <property type="entry name" value="ETHANOLAMINE UTILIZATION PROTEIN EUTJ"/>
    <property type="match status" value="1"/>
</dbReference>
<dbReference type="Pfam" id="PF11104">
    <property type="entry name" value="PilM_2"/>
    <property type="match status" value="1"/>
</dbReference>
<dbReference type="NCBIfam" id="TIGR01175">
    <property type="entry name" value="pilM"/>
    <property type="match status" value="1"/>
</dbReference>
<gene>
    <name evidence="1" type="ORF">SAMN06265339_0236</name>
</gene>
<name>A0ABY1NCS2_9BACT</name>
<sequence>MKKLIKFLKGGGNYLPGIDIGSYSVKLVHLESYKRQFKLIAHAEIKYEDQVIAGTEIVDRYMLANYIKELLNSAGVKEKEVAIHIPLSSCFYTVISVPQEKDPEQAVSEYMQSIISPEEISEVKIDYKILPLSIEEGTIDIAIAAVKKTFINDRVSLLEQAGLKAAVVDIEPAALNNQFYMNNPEHTATPVCLVDIGASFTKIIVSFGGYPYITRNIETGGTSITEQLQKEFLISVEEAEALKRGENLKEVSYETAFEKVITKFIKKLITEIMWTIENFKDRFNLEVEDIFLYGGSSKLKGIIDEIKTYSGKNVYPGEPLKFSQIPGCQEFGIATGLSLRYKGDENAKV</sequence>
<dbReference type="EMBL" id="FXUB01000001">
    <property type="protein sequence ID" value="SMP04599.1"/>
    <property type="molecule type" value="Genomic_DNA"/>
</dbReference>
<dbReference type="PIRSF" id="PIRSF019169">
    <property type="entry name" value="PilM"/>
    <property type="match status" value="1"/>
</dbReference>
<dbReference type="InterPro" id="IPR005883">
    <property type="entry name" value="PilM"/>
</dbReference>